<sequence>MRLCNGCLSTRKRMLNWCLMGMLGWRMKSTMIFTFRVSFWEKRWLTLMPWNVLSLRYGAR</sequence>
<reference evidence="1 2" key="1">
    <citation type="journal article" date="2019" name="Genome Biol. Evol.">
        <title>Insights into the evolution of the New World diploid cottons (Gossypium, subgenus Houzingenia) based on genome sequencing.</title>
        <authorList>
            <person name="Grover C.E."/>
            <person name="Arick M.A. 2nd"/>
            <person name="Thrash A."/>
            <person name="Conover J.L."/>
            <person name="Sanders W.S."/>
            <person name="Peterson D.G."/>
            <person name="Frelichowski J.E."/>
            <person name="Scheffler J.A."/>
            <person name="Scheffler B.E."/>
            <person name="Wendel J.F."/>
        </authorList>
    </citation>
    <scope>NUCLEOTIDE SEQUENCE [LARGE SCALE GENOMIC DNA]</scope>
    <source>
        <strain evidence="1">8</strain>
        <tissue evidence="1">Leaf</tissue>
    </source>
</reference>
<organism evidence="1 2">
    <name type="scientific">Gossypium trilobum</name>
    <dbReference type="NCBI Taxonomy" id="34281"/>
    <lineage>
        <taxon>Eukaryota</taxon>
        <taxon>Viridiplantae</taxon>
        <taxon>Streptophyta</taxon>
        <taxon>Embryophyta</taxon>
        <taxon>Tracheophyta</taxon>
        <taxon>Spermatophyta</taxon>
        <taxon>Magnoliopsida</taxon>
        <taxon>eudicotyledons</taxon>
        <taxon>Gunneridae</taxon>
        <taxon>Pentapetalae</taxon>
        <taxon>rosids</taxon>
        <taxon>malvids</taxon>
        <taxon>Malvales</taxon>
        <taxon>Malvaceae</taxon>
        <taxon>Malvoideae</taxon>
        <taxon>Gossypium</taxon>
    </lineage>
</organism>
<dbReference type="Proteomes" id="UP000593568">
    <property type="component" value="Unassembled WGS sequence"/>
</dbReference>
<evidence type="ECO:0000313" key="1">
    <source>
        <dbReference type="EMBL" id="MBA0757867.1"/>
    </source>
</evidence>
<dbReference type="EMBL" id="JABEZW010000001">
    <property type="protein sequence ID" value="MBA0757867.1"/>
    <property type="molecule type" value="Genomic_DNA"/>
</dbReference>
<gene>
    <name evidence="1" type="ORF">Gotri_020913</name>
</gene>
<dbReference type="AlphaFoldDB" id="A0A7J9DAV0"/>
<protein>
    <submittedName>
        <fullName evidence="1">Uncharacterized protein</fullName>
    </submittedName>
</protein>
<keyword evidence="2" id="KW-1185">Reference proteome</keyword>
<comment type="caution">
    <text evidence="1">The sequence shown here is derived from an EMBL/GenBank/DDBJ whole genome shotgun (WGS) entry which is preliminary data.</text>
</comment>
<accession>A0A7J9DAV0</accession>
<evidence type="ECO:0000313" key="2">
    <source>
        <dbReference type="Proteomes" id="UP000593568"/>
    </source>
</evidence>
<proteinExistence type="predicted"/>
<name>A0A7J9DAV0_9ROSI</name>